<organism evidence="2 3">
    <name type="scientific">Nocardia wallacei</name>
    <dbReference type="NCBI Taxonomy" id="480035"/>
    <lineage>
        <taxon>Bacteria</taxon>
        <taxon>Bacillati</taxon>
        <taxon>Actinomycetota</taxon>
        <taxon>Actinomycetes</taxon>
        <taxon>Mycobacteriales</taxon>
        <taxon>Nocardiaceae</taxon>
        <taxon>Nocardia</taxon>
    </lineage>
</organism>
<dbReference type="EMBL" id="AP023396">
    <property type="protein sequence ID" value="BCK52893.1"/>
    <property type="molecule type" value="Genomic_DNA"/>
</dbReference>
<evidence type="ECO:0000256" key="1">
    <source>
        <dbReference type="SAM" id="MobiDB-lite"/>
    </source>
</evidence>
<reference evidence="2 3" key="1">
    <citation type="submission" date="2020-08" db="EMBL/GenBank/DDBJ databases">
        <title>Genome Sequencing of Nocardia wallacei strain FMUON74 and assembly.</title>
        <authorList>
            <person name="Toyokawa M."/>
            <person name="Uesaka K."/>
        </authorList>
    </citation>
    <scope>NUCLEOTIDE SEQUENCE [LARGE SCALE GENOMIC DNA]</scope>
    <source>
        <strain evidence="2 3">FMUON74</strain>
    </source>
</reference>
<dbReference type="AlphaFoldDB" id="A0A7G1KF45"/>
<accession>A0A7G1KF45</accession>
<protein>
    <submittedName>
        <fullName evidence="2">Uncharacterized protein</fullName>
    </submittedName>
</protein>
<dbReference type="KEGG" id="nwl:NWFMUON74_06650"/>
<proteinExistence type="predicted"/>
<evidence type="ECO:0000313" key="2">
    <source>
        <dbReference type="EMBL" id="BCK52893.1"/>
    </source>
</evidence>
<feature type="region of interest" description="Disordered" evidence="1">
    <location>
        <begin position="1"/>
        <end position="72"/>
    </location>
</feature>
<dbReference type="Proteomes" id="UP000516173">
    <property type="component" value="Chromosome"/>
</dbReference>
<evidence type="ECO:0000313" key="3">
    <source>
        <dbReference type="Proteomes" id="UP000516173"/>
    </source>
</evidence>
<sequence>MATSLKAGPGPERGWVTARRDARPIPIRPPVLPWRRPQYGYGMPMTERGRQTPGTAPLPAPDRTGTRAHHPGHAAMADLIRVGSEGRG</sequence>
<name>A0A7G1KF45_9NOCA</name>
<keyword evidence="3" id="KW-1185">Reference proteome</keyword>
<gene>
    <name evidence="2" type="ORF">NWFMUON74_06650</name>
</gene>